<evidence type="ECO:0000256" key="5">
    <source>
        <dbReference type="ARBA" id="ARBA00022917"/>
    </source>
</evidence>
<evidence type="ECO:0000256" key="4">
    <source>
        <dbReference type="ARBA" id="ARBA00022840"/>
    </source>
</evidence>
<sequence>PTSVLCTAREIITLWVSRMVMFNRYFLGETDTATNTHTDGRLPFKDVFIHAMIQDGQGQKMSKSLGNGVDPLDIIESHGADALRFTVVKMTTQTQDVRMPVDLICPHCHKTFEPKMVTTQAGHRVASPVQDCPACHKSMVTAYGVSQGTKATDERPMAKNTSSKFDEARNFCNKLWNASRFALGILKEGGSAAAMDKTPGEMLSLPDRWILSRLAQTISDCEKALAGYQFSTYATSMYDFLWRDFCDWYLEAIKPTVGESAIQRAVLAHVLEAVVRLLHPIMPFVTEAIWEHLREVETVAIEGIGLKGSRVGGVLATAGWPRVDDSWQSEAAEVQFARVQGLVTAIREVRSQHKVPPKRRITLHAPEEIIELVVLTEPIVSTLVGLAGLTHDDPAGPSVPARFEGIDFRLSDLADAVDSEAERARLEKAIADGEKQAHALERRLMNPGYLDKAPAHLVEQTREQLEALKAEVGSLREQLEQLA</sequence>
<dbReference type="AlphaFoldDB" id="A0A3B1DZB2"/>
<dbReference type="GO" id="GO:0004832">
    <property type="term" value="F:valine-tRNA ligase activity"/>
    <property type="evidence" value="ECO:0007669"/>
    <property type="project" value="UniProtKB-EC"/>
</dbReference>
<evidence type="ECO:0000256" key="1">
    <source>
        <dbReference type="ARBA" id="ARBA00013169"/>
    </source>
</evidence>
<dbReference type="PANTHER" id="PTHR11946:SF93">
    <property type="entry name" value="VALINE--TRNA LIGASE, CHLOROPLASTIC_MITOCHONDRIAL 2"/>
    <property type="match status" value="1"/>
</dbReference>
<keyword evidence="5" id="KW-0648">Protein biosynthesis</keyword>
<dbReference type="InterPro" id="IPR033705">
    <property type="entry name" value="Anticodon_Ia_Val"/>
</dbReference>
<dbReference type="InterPro" id="IPR009080">
    <property type="entry name" value="tRNAsynth_Ia_anticodon-bd"/>
</dbReference>
<dbReference type="InterPro" id="IPR010978">
    <property type="entry name" value="tRNA-bd_arm"/>
</dbReference>
<name>A0A3B1DZB2_9ZZZZ</name>
<feature type="non-terminal residue" evidence="13">
    <location>
        <position position="1"/>
    </location>
</feature>
<comment type="catalytic activity">
    <reaction evidence="8">
        <text>tRNA(Val) + L-valine + ATP = L-valyl-tRNA(Val) + AMP + diphosphate</text>
        <dbReference type="Rhea" id="RHEA:10704"/>
        <dbReference type="Rhea" id="RHEA-COMP:9672"/>
        <dbReference type="Rhea" id="RHEA-COMP:9708"/>
        <dbReference type="ChEBI" id="CHEBI:30616"/>
        <dbReference type="ChEBI" id="CHEBI:33019"/>
        <dbReference type="ChEBI" id="CHEBI:57762"/>
        <dbReference type="ChEBI" id="CHEBI:78442"/>
        <dbReference type="ChEBI" id="CHEBI:78537"/>
        <dbReference type="ChEBI" id="CHEBI:456215"/>
        <dbReference type="EC" id="6.1.1.9"/>
    </reaction>
</comment>
<proteinExistence type="predicted"/>
<keyword evidence="2 13" id="KW-0436">Ligase</keyword>
<feature type="domain" description="Valyl-tRNA synthetase tRNA-binding arm" evidence="12">
    <location>
        <begin position="418"/>
        <end position="483"/>
    </location>
</feature>
<keyword evidence="6 13" id="KW-0030">Aminoacyl-tRNA synthetase</keyword>
<dbReference type="Pfam" id="PF08264">
    <property type="entry name" value="Anticodon_1"/>
    <property type="match status" value="1"/>
</dbReference>
<dbReference type="EC" id="6.1.1.9" evidence="1"/>
<evidence type="ECO:0000256" key="2">
    <source>
        <dbReference type="ARBA" id="ARBA00022598"/>
    </source>
</evidence>
<evidence type="ECO:0000256" key="3">
    <source>
        <dbReference type="ARBA" id="ARBA00022741"/>
    </source>
</evidence>
<gene>
    <name evidence="13" type="ORF">MNBD_PLANCTO03-506</name>
</gene>
<dbReference type="InterPro" id="IPR037118">
    <property type="entry name" value="Val-tRNA_synth_C_sf"/>
</dbReference>
<keyword evidence="4" id="KW-0067">ATP-binding</keyword>
<dbReference type="Pfam" id="PF00133">
    <property type="entry name" value="tRNA-synt_1"/>
    <property type="match status" value="1"/>
</dbReference>
<keyword evidence="3" id="KW-0547">Nucleotide-binding</keyword>
<feature type="domain" description="Methionyl/Valyl/Leucyl/Isoleucyl-tRNA synthetase anticodon-binding" evidence="11">
    <location>
        <begin position="207"/>
        <end position="361"/>
    </location>
</feature>
<evidence type="ECO:0000256" key="9">
    <source>
        <dbReference type="SAM" id="Coils"/>
    </source>
</evidence>
<dbReference type="Pfam" id="PF10458">
    <property type="entry name" value="Val_tRNA-synt_C"/>
    <property type="match status" value="1"/>
</dbReference>
<evidence type="ECO:0000259" key="10">
    <source>
        <dbReference type="Pfam" id="PF00133"/>
    </source>
</evidence>
<dbReference type="GO" id="GO:0006438">
    <property type="term" value="P:valyl-tRNA aminoacylation"/>
    <property type="evidence" value="ECO:0007669"/>
    <property type="project" value="InterPro"/>
</dbReference>
<feature type="coiled-coil region" evidence="9">
    <location>
        <begin position="416"/>
        <end position="482"/>
    </location>
</feature>
<dbReference type="EMBL" id="UOGK01000582">
    <property type="protein sequence ID" value="VAX41708.1"/>
    <property type="molecule type" value="Genomic_DNA"/>
</dbReference>
<dbReference type="FunFam" id="1.10.287.380:FF:000001">
    <property type="entry name" value="Valine--tRNA ligase"/>
    <property type="match status" value="1"/>
</dbReference>
<dbReference type="InterPro" id="IPR019499">
    <property type="entry name" value="Val-tRNA_synth_tRNA-bd"/>
</dbReference>
<organism evidence="13">
    <name type="scientific">hydrothermal vent metagenome</name>
    <dbReference type="NCBI Taxonomy" id="652676"/>
    <lineage>
        <taxon>unclassified sequences</taxon>
        <taxon>metagenomes</taxon>
        <taxon>ecological metagenomes</taxon>
    </lineage>
</organism>
<dbReference type="PANTHER" id="PTHR11946">
    <property type="entry name" value="VALYL-TRNA SYNTHETASES"/>
    <property type="match status" value="1"/>
</dbReference>
<feature type="domain" description="Aminoacyl-tRNA synthetase class Ia" evidence="10">
    <location>
        <begin position="1"/>
        <end position="99"/>
    </location>
</feature>
<evidence type="ECO:0000256" key="7">
    <source>
        <dbReference type="ARBA" id="ARBA00029936"/>
    </source>
</evidence>
<dbReference type="SUPFAM" id="SSF46589">
    <property type="entry name" value="tRNA-binding arm"/>
    <property type="match status" value="1"/>
</dbReference>
<dbReference type="Gene3D" id="3.40.50.620">
    <property type="entry name" value="HUPs"/>
    <property type="match status" value="1"/>
</dbReference>
<evidence type="ECO:0000259" key="11">
    <source>
        <dbReference type="Pfam" id="PF08264"/>
    </source>
</evidence>
<reference evidence="13" key="1">
    <citation type="submission" date="2018-06" db="EMBL/GenBank/DDBJ databases">
        <authorList>
            <person name="Zhirakovskaya E."/>
        </authorList>
    </citation>
    <scope>NUCLEOTIDE SEQUENCE</scope>
</reference>
<accession>A0A3B1DZB2</accession>
<dbReference type="GO" id="GO:0005829">
    <property type="term" value="C:cytosol"/>
    <property type="evidence" value="ECO:0007669"/>
    <property type="project" value="TreeGrafter"/>
</dbReference>
<dbReference type="InterPro" id="IPR002303">
    <property type="entry name" value="Valyl-tRNA_ligase"/>
</dbReference>
<evidence type="ECO:0000256" key="6">
    <source>
        <dbReference type="ARBA" id="ARBA00023146"/>
    </source>
</evidence>
<keyword evidence="9" id="KW-0175">Coiled coil</keyword>
<dbReference type="Gene3D" id="1.10.287.380">
    <property type="entry name" value="Valyl-tRNA synthetase, C-terminal domain"/>
    <property type="match status" value="1"/>
</dbReference>
<dbReference type="CDD" id="cd07962">
    <property type="entry name" value="Anticodon_Ia_Val"/>
    <property type="match status" value="1"/>
</dbReference>
<protein>
    <recommendedName>
        <fullName evidence="1">valine--tRNA ligase</fullName>
        <ecNumber evidence="1">6.1.1.9</ecNumber>
    </recommendedName>
    <alternativeName>
        <fullName evidence="7">Valyl-tRNA synthetase</fullName>
    </alternativeName>
</protein>
<dbReference type="InterPro" id="IPR014729">
    <property type="entry name" value="Rossmann-like_a/b/a_fold"/>
</dbReference>
<dbReference type="GO" id="GO:0005524">
    <property type="term" value="F:ATP binding"/>
    <property type="evidence" value="ECO:0007669"/>
    <property type="project" value="UniProtKB-KW"/>
</dbReference>
<dbReference type="InterPro" id="IPR013155">
    <property type="entry name" value="M/V/L/I-tRNA-synth_anticd-bd"/>
</dbReference>
<dbReference type="SUPFAM" id="SSF52374">
    <property type="entry name" value="Nucleotidylyl transferase"/>
    <property type="match status" value="1"/>
</dbReference>
<evidence type="ECO:0000256" key="8">
    <source>
        <dbReference type="ARBA" id="ARBA00047552"/>
    </source>
</evidence>
<dbReference type="InterPro" id="IPR002300">
    <property type="entry name" value="aa-tRNA-synth_Ia"/>
</dbReference>
<dbReference type="SUPFAM" id="SSF47323">
    <property type="entry name" value="Anticodon-binding domain of a subclass of class I aminoacyl-tRNA synthetases"/>
    <property type="match status" value="1"/>
</dbReference>
<evidence type="ECO:0000259" key="12">
    <source>
        <dbReference type="Pfam" id="PF10458"/>
    </source>
</evidence>
<evidence type="ECO:0000313" key="13">
    <source>
        <dbReference type="EMBL" id="VAX41708.1"/>
    </source>
</evidence>
<dbReference type="Gene3D" id="1.10.730.10">
    <property type="entry name" value="Isoleucyl-tRNA Synthetase, Domain 1"/>
    <property type="match status" value="1"/>
</dbReference>